<feature type="signal peptide" evidence="1">
    <location>
        <begin position="1"/>
        <end position="20"/>
    </location>
</feature>
<comment type="caution">
    <text evidence="2">The sequence shown here is derived from an EMBL/GenBank/DDBJ whole genome shotgun (WGS) entry which is preliminary data.</text>
</comment>
<sequence length="484" mass="56218">MRAIFFIFSVLVCSCLFCYAAAEETQEVGPDLWNMLELSRSSYSSITSYSCTTARFINSPEQEIQSTLPLFQVSFQKKDNFFLSFQDDGKTNEFVFMEAPDHRIFMYPKQFEISGNGSFLLGDSVISIPQVVPSVLYETIMPVLIQNKDSVNWTCTSEEHVAGEAVVAFNVEFASPVMVSNYSVSRIGLSLRENDGFPLTVEYYIDGGKTVEVTTFSGIKTNVAGQKEFFDSIIHKKSRDQDVEVHYAVMFDEERRNDQDFLKSFILNLVQLGMERYSRLDDYSATFTRREFVNDKLQPEETFLIKFRKPFDLYMKWTGGPNKGWELLYARGKYNNKVIVHVTGLANLFLPTLELDPTGGLAMMNNRHSILEFGIGYTMEQYYRDIKTAIAKNDITLEYLGEEMVDNRPCWIIQAQLPDNETYYCTRSVMYFDQEYLLPAKMYFYDLDNNKKEQLIEHYVYTDIVFNKGFTNKDFDRKNKEYQF</sequence>
<dbReference type="EMBL" id="QZJZ01000053">
    <property type="protein sequence ID" value="RJP59251.1"/>
    <property type="molecule type" value="Genomic_DNA"/>
</dbReference>
<dbReference type="Pfam" id="PF07608">
    <property type="entry name" value="DUF1571"/>
    <property type="match status" value="1"/>
</dbReference>
<protein>
    <submittedName>
        <fullName evidence="2">DUF1571 domain-containing protein</fullName>
    </submittedName>
</protein>
<keyword evidence="1" id="KW-0732">Signal</keyword>
<dbReference type="AlphaFoldDB" id="A0A3A4RCG7"/>
<proteinExistence type="predicted"/>
<gene>
    <name evidence="2" type="ORF">C4541_06510</name>
</gene>
<dbReference type="Proteomes" id="UP000266426">
    <property type="component" value="Unassembled WGS sequence"/>
</dbReference>
<dbReference type="InterPro" id="IPR011465">
    <property type="entry name" value="DUF1571"/>
</dbReference>
<dbReference type="Gene3D" id="2.50.20.10">
    <property type="entry name" value="Lipoprotein localisation LolA/LolB/LppX"/>
    <property type="match status" value="1"/>
</dbReference>
<evidence type="ECO:0000313" key="2">
    <source>
        <dbReference type="EMBL" id="RJP59251.1"/>
    </source>
</evidence>
<evidence type="ECO:0000313" key="3">
    <source>
        <dbReference type="Proteomes" id="UP000266426"/>
    </source>
</evidence>
<reference evidence="2 3" key="1">
    <citation type="journal article" date="2017" name="ISME J.">
        <title>Energy and carbon metabolisms in a deep terrestrial subsurface fluid microbial community.</title>
        <authorList>
            <person name="Momper L."/>
            <person name="Jungbluth S.P."/>
            <person name="Lee M.D."/>
            <person name="Amend J.P."/>
        </authorList>
    </citation>
    <scope>NUCLEOTIDE SEQUENCE [LARGE SCALE GENOMIC DNA]</scope>
    <source>
        <strain evidence="2">SURF_26</strain>
    </source>
</reference>
<accession>A0A3A4RCG7</accession>
<evidence type="ECO:0000256" key="1">
    <source>
        <dbReference type="SAM" id="SignalP"/>
    </source>
</evidence>
<dbReference type="PROSITE" id="PS51257">
    <property type="entry name" value="PROKAR_LIPOPROTEIN"/>
    <property type="match status" value="1"/>
</dbReference>
<organism evidence="2 3">
    <name type="scientific">Candidatus Auribacter fodinae</name>
    <dbReference type="NCBI Taxonomy" id="2093366"/>
    <lineage>
        <taxon>Bacteria</taxon>
        <taxon>Pseudomonadati</taxon>
        <taxon>Candidatus Auribacterota</taxon>
        <taxon>Candidatus Auribacteria</taxon>
        <taxon>Candidatus Auribacterales</taxon>
        <taxon>Candidatus Auribacteraceae</taxon>
        <taxon>Candidatus Auribacter</taxon>
    </lineage>
</organism>
<name>A0A3A4RCG7_9BACT</name>
<feature type="chain" id="PRO_5017379152" evidence="1">
    <location>
        <begin position="21"/>
        <end position="484"/>
    </location>
</feature>